<sequence>MLGSFLSRGTFIDVTRKKKWPTPPADDRKLAILMVLFALLMAGRVYLAENPQNNPWAPLDLRDERGWATPTKLSGLRGSIEDCRAVLDRSEVAFTPLPATGDGECRRDDRLTLGTMPFAPRFPQFTCPVAAGMVLWLEKDLQPLSEEILGGKVARIQQYGTYSCRRMYNDANAPWSEHATGNAIDIAGFILEDGRTISVLRDWGEDDEEARFLKAARDAACGNFGTVLSPEYNAAHADHFHLDQGRNPAMGACR</sequence>
<reference evidence="2 3" key="1">
    <citation type="submission" date="2019-12" db="EMBL/GenBank/DDBJ databases">
        <authorList>
            <person name="Lee S.D."/>
        </authorList>
    </citation>
    <scope>NUCLEOTIDE SEQUENCE [LARGE SCALE GENOMIC DNA]</scope>
    <source>
        <strain evidence="2 3">GH3-10</strain>
    </source>
</reference>
<protein>
    <submittedName>
        <fullName evidence="2">Extensin</fullName>
    </submittedName>
</protein>
<evidence type="ECO:0000259" key="1">
    <source>
        <dbReference type="Pfam" id="PF06904"/>
    </source>
</evidence>
<gene>
    <name evidence="2" type="ORF">GRF63_09480</name>
</gene>
<organism evidence="2 3">
    <name type="scientific">Aurantiacibacter rhizosphaerae</name>
    <dbReference type="NCBI Taxonomy" id="2691582"/>
    <lineage>
        <taxon>Bacteria</taxon>
        <taxon>Pseudomonadati</taxon>
        <taxon>Pseudomonadota</taxon>
        <taxon>Alphaproteobacteria</taxon>
        <taxon>Sphingomonadales</taxon>
        <taxon>Erythrobacteraceae</taxon>
        <taxon>Aurantiacibacter</taxon>
    </lineage>
</organism>
<comment type="caution">
    <text evidence="2">The sequence shown here is derived from an EMBL/GenBank/DDBJ whole genome shotgun (WGS) entry which is preliminary data.</text>
</comment>
<dbReference type="Pfam" id="PF06904">
    <property type="entry name" value="Extensin-like_C"/>
    <property type="match status" value="1"/>
</dbReference>
<keyword evidence="3" id="KW-1185">Reference proteome</keyword>
<accession>A0A844XCH6</accession>
<dbReference type="EMBL" id="WUBR01000002">
    <property type="protein sequence ID" value="MWV28137.1"/>
    <property type="molecule type" value="Genomic_DNA"/>
</dbReference>
<evidence type="ECO:0000313" key="3">
    <source>
        <dbReference type="Proteomes" id="UP000461409"/>
    </source>
</evidence>
<dbReference type="AlphaFoldDB" id="A0A844XCH6"/>
<feature type="domain" description="Extensin-like C-terminal" evidence="1">
    <location>
        <begin position="82"/>
        <end position="254"/>
    </location>
</feature>
<reference evidence="2 3" key="2">
    <citation type="submission" date="2020-02" db="EMBL/GenBank/DDBJ databases">
        <title>Erythrobacter dongmakensis sp. nov., isolated from a tidal mudflat.</title>
        <authorList>
            <person name="Kim I.S."/>
        </authorList>
    </citation>
    <scope>NUCLEOTIDE SEQUENCE [LARGE SCALE GENOMIC DNA]</scope>
    <source>
        <strain evidence="2 3">GH3-10</strain>
    </source>
</reference>
<dbReference type="InterPro" id="IPR009683">
    <property type="entry name" value="Extensin-like_C"/>
</dbReference>
<name>A0A844XCH6_9SPHN</name>
<proteinExistence type="predicted"/>
<evidence type="ECO:0000313" key="2">
    <source>
        <dbReference type="EMBL" id="MWV28137.1"/>
    </source>
</evidence>
<dbReference type="Proteomes" id="UP000461409">
    <property type="component" value="Unassembled WGS sequence"/>
</dbReference>